<organism evidence="12 13">
    <name type="scientific">Tritrichomonas foetus</name>
    <dbReference type="NCBI Taxonomy" id="1144522"/>
    <lineage>
        <taxon>Eukaryota</taxon>
        <taxon>Metamonada</taxon>
        <taxon>Parabasalia</taxon>
        <taxon>Tritrichomonadida</taxon>
        <taxon>Tritrichomonadidae</taxon>
        <taxon>Tritrichomonas</taxon>
    </lineage>
</organism>
<evidence type="ECO:0000259" key="11">
    <source>
        <dbReference type="PROSITE" id="PS50011"/>
    </source>
</evidence>
<dbReference type="PANTHER" id="PTHR24054">
    <property type="entry name" value="CASEIN KINASE II SUBUNIT ALPHA"/>
    <property type="match status" value="1"/>
</dbReference>
<dbReference type="InterPro" id="IPR017441">
    <property type="entry name" value="Protein_kinase_ATP_BS"/>
</dbReference>
<evidence type="ECO:0000256" key="8">
    <source>
        <dbReference type="ARBA" id="ARBA00048679"/>
    </source>
</evidence>
<dbReference type="InterPro" id="IPR045216">
    <property type="entry name" value="CK2_alpha"/>
</dbReference>
<dbReference type="CDD" id="cd14132">
    <property type="entry name" value="STKc_CK2_alpha"/>
    <property type="match status" value="1"/>
</dbReference>
<dbReference type="VEuPathDB" id="TrichDB:TRFO_26182"/>
<dbReference type="InterPro" id="IPR011009">
    <property type="entry name" value="Kinase-like_dom_sf"/>
</dbReference>
<protein>
    <recommendedName>
        <fullName evidence="1">non-specific serine/threonine protein kinase</fullName>
        <ecNumber evidence="1">2.7.11.1</ecNumber>
    </recommendedName>
</protein>
<dbReference type="GO" id="GO:0004674">
    <property type="term" value="F:protein serine/threonine kinase activity"/>
    <property type="evidence" value="ECO:0007669"/>
    <property type="project" value="UniProtKB-KW"/>
</dbReference>
<comment type="caution">
    <text evidence="12">The sequence shown here is derived from an EMBL/GenBank/DDBJ whole genome shotgun (WGS) entry which is preliminary data.</text>
</comment>
<dbReference type="GO" id="GO:0031981">
    <property type="term" value="C:nuclear lumen"/>
    <property type="evidence" value="ECO:0007669"/>
    <property type="project" value="UniProtKB-ARBA"/>
</dbReference>
<dbReference type="RefSeq" id="XP_068359044.1">
    <property type="nucleotide sequence ID" value="XM_068504800.1"/>
</dbReference>
<dbReference type="GO" id="GO:0005956">
    <property type="term" value="C:protein kinase CK2 complex"/>
    <property type="evidence" value="ECO:0007669"/>
    <property type="project" value="TreeGrafter"/>
</dbReference>
<dbReference type="GeneID" id="94839504"/>
<keyword evidence="6 9" id="KW-0067">ATP-binding</keyword>
<dbReference type="InterPro" id="IPR008271">
    <property type="entry name" value="Ser/Thr_kinase_AS"/>
</dbReference>
<keyword evidence="5 12" id="KW-0418">Kinase</keyword>
<dbReference type="Gene3D" id="3.30.200.20">
    <property type="entry name" value="Phosphorylase Kinase, domain 1"/>
    <property type="match status" value="1"/>
</dbReference>
<dbReference type="SUPFAM" id="SSF56112">
    <property type="entry name" value="Protein kinase-like (PK-like)"/>
    <property type="match status" value="1"/>
</dbReference>
<dbReference type="Proteomes" id="UP000179807">
    <property type="component" value="Unassembled WGS sequence"/>
</dbReference>
<evidence type="ECO:0000256" key="7">
    <source>
        <dbReference type="ARBA" id="ARBA00047899"/>
    </source>
</evidence>
<evidence type="ECO:0000256" key="2">
    <source>
        <dbReference type="ARBA" id="ARBA00022527"/>
    </source>
</evidence>
<name>A0A1J4K871_9EUKA</name>
<dbReference type="SMART" id="SM00220">
    <property type="entry name" value="S_TKc"/>
    <property type="match status" value="1"/>
</dbReference>
<comment type="catalytic activity">
    <reaction evidence="7">
        <text>L-threonyl-[protein] + ATP = O-phospho-L-threonyl-[protein] + ADP + H(+)</text>
        <dbReference type="Rhea" id="RHEA:46608"/>
        <dbReference type="Rhea" id="RHEA-COMP:11060"/>
        <dbReference type="Rhea" id="RHEA-COMP:11605"/>
        <dbReference type="ChEBI" id="CHEBI:15378"/>
        <dbReference type="ChEBI" id="CHEBI:30013"/>
        <dbReference type="ChEBI" id="CHEBI:30616"/>
        <dbReference type="ChEBI" id="CHEBI:61977"/>
        <dbReference type="ChEBI" id="CHEBI:456216"/>
        <dbReference type="EC" id="2.7.11.1"/>
    </reaction>
</comment>
<evidence type="ECO:0000256" key="9">
    <source>
        <dbReference type="PROSITE-ProRule" id="PRU10141"/>
    </source>
</evidence>
<dbReference type="PANTHER" id="PTHR24054:SF0">
    <property type="entry name" value="CASEIN KINASE II SUBUNIT ALPHA"/>
    <property type="match status" value="1"/>
</dbReference>
<dbReference type="FunFam" id="1.10.510.10:FF:000459">
    <property type="entry name" value="Casein kinase II subunit alpha"/>
    <property type="match status" value="1"/>
</dbReference>
<dbReference type="GO" id="GO:0006357">
    <property type="term" value="P:regulation of transcription by RNA polymerase II"/>
    <property type="evidence" value="ECO:0007669"/>
    <property type="project" value="UniProtKB-ARBA"/>
</dbReference>
<dbReference type="AlphaFoldDB" id="A0A1J4K871"/>
<sequence>MTIQFIYCRNKSFKKFLSKRNQMCAQKNSFAPNLKTPTYRKITTSRIYKDVNSKLNSNEDPFENYEIEYDDIERFELITPIGSGKYSVVFLGRYDGENSCAVKTLRNVPFVKIQREVCIHRQVASLPNVISLVGVVKDPLTSTISLITKYQKSENPRVLFSRMDIDDIRVLMFKLLRSLDACAKCGIMHRDVKPGNVLISPNRRELELIDWGLADYYFPEKPYTTHVSTMRYKAPELLMNYQYYDYGVDVWGAGCVMAEMLVKFPFFEGRNLDEMVVQVANVCGTSAITQYAEKYGLNISSQVSALLPSISSPGWQRTLHSIKPQKMDEDAISLMKKLLIVDHEERITAAEALKEPFFDSIRDEMMREKQ</sequence>
<comment type="similarity">
    <text evidence="10">Belongs to the protein kinase superfamily.</text>
</comment>
<reference evidence="12" key="1">
    <citation type="submission" date="2016-10" db="EMBL/GenBank/DDBJ databases">
        <authorList>
            <person name="Benchimol M."/>
            <person name="Almeida L.G."/>
            <person name="Vasconcelos A.T."/>
            <person name="Perreira-Neves A."/>
            <person name="Rosa I.A."/>
            <person name="Tasca T."/>
            <person name="Bogo M.R."/>
            <person name="de Souza W."/>
        </authorList>
    </citation>
    <scope>NUCLEOTIDE SEQUENCE [LARGE SCALE GENOMIC DNA]</scope>
    <source>
        <strain evidence="12">K</strain>
    </source>
</reference>
<dbReference type="Gene3D" id="1.10.510.10">
    <property type="entry name" value="Transferase(Phosphotransferase) domain 1"/>
    <property type="match status" value="1"/>
</dbReference>
<feature type="domain" description="Protein kinase" evidence="11">
    <location>
        <begin position="75"/>
        <end position="358"/>
    </location>
</feature>
<keyword evidence="2 10" id="KW-0723">Serine/threonine-protein kinase</keyword>
<accession>A0A1J4K871</accession>
<gene>
    <name evidence="12" type="ORF">TRFO_26182</name>
</gene>
<keyword evidence="3" id="KW-0808">Transferase</keyword>
<keyword evidence="4 9" id="KW-0547">Nucleotide-binding</keyword>
<dbReference type="GO" id="GO:0005524">
    <property type="term" value="F:ATP binding"/>
    <property type="evidence" value="ECO:0007669"/>
    <property type="project" value="UniProtKB-UniRule"/>
</dbReference>
<evidence type="ECO:0000313" key="12">
    <source>
        <dbReference type="EMBL" id="OHT05908.1"/>
    </source>
</evidence>
<dbReference type="Pfam" id="PF00069">
    <property type="entry name" value="Pkinase"/>
    <property type="match status" value="1"/>
</dbReference>
<dbReference type="PROSITE" id="PS00108">
    <property type="entry name" value="PROTEIN_KINASE_ST"/>
    <property type="match status" value="1"/>
</dbReference>
<dbReference type="PROSITE" id="PS00107">
    <property type="entry name" value="PROTEIN_KINASE_ATP"/>
    <property type="match status" value="1"/>
</dbReference>
<dbReference type="OrthoDB" id="10261806at2759"/>
<evidence type="ECO:0000313" key="13">
    <source>
        <dbReference type="Proteomes" id="UP000179807"/>
    </source>
</evidence>
<feature type="binding site" evidence="9">
    <location>
        <position position="103"/>
    </location>
    <ligand>
        <name>ATP</name>
        <dbReference type="ChEBI" id="CHEBI:30616"/>
    </ligand>
</feature>
<dbReference type="GO" id="GO:0005829">
    <property type="term" value="C:cytosol"/>
    <property type="evidence" value="ECO:0007669"/>
    <property type="project" value="TreeGrafter"/>
</dbReference>
<dbReference type="EMBL" id="MLAK01000742">
    <property type="protein sequence ID" value="OHT05908.1"/>
    <property type="molecule type" value="Genomic_DNA"/>
</dbReference>
<evidence type="ECO:0000256" key="10">
    <source>
        <dbReference type="RuleBase" id="RU000304"/>
    </source>
</evidence>
<dbReference type="PROSITE" id="PS50011">
    <property type="entry name" value="PROTEIN_KINASE_DOM"/>
    <property type="match status" value="1"/>
</dbReference>
<evidence type="ECO:0000256" key="6">
    <source>
        <dbReference type="ARBA" id="ARBA00022840"/>
    </source>
</evidence>
<keyword evidence="13" id="KW-1185">Reference proteome</keyword>
<dbReference type="EC" id="2.7.11.1" evidence="1"/>
<proteinExistence type="inferred from homology"/>
<evidence type="ECO:0000256" key="1">
    <source>
        <dbReference type="ARBA" id="ARBA00012513"/>
    </source>
</evidence>
<evidence type="ECO:0000256" key="4">
    <source>
        <dbReference type="ARBA" id="ARBA00022741"/>
    </source>
</evidence>
<dbReference type="FunFam" id="3.30.200.20:FF:000088">
    <property type="entry name" value="Casein kinase II subunit alpha"/>
    <property type="match status" value="1"/>
</dbReference>
<comment type="catalytic activity">
    <reaction evidence="8">
        <text>L-seryl-[protein] + ATP = O-phospho-L-seryl-[protein] + ADP + H(+)</text>
        <dbReference type="Rhea" id="RHEA:17989"/>
        <dbReference type="Rhea" id="RHEA-COMP:9863"/>
        <dbReference type="Rhea" id="RHEA-COMP:11604"/>
        <dbReference type="ChEBI" id="CHEBI:15378"/>
        <dbReference type="ChEBI" id="CHEBI:29999"/>
        <dbReference type="ChEBI" id="CHEBI:30616"/>
        <dbReference type="ChEBI" id="CHEBI:83421"/>
        <dbReference type="ChEBI" id="CHEBI:456216"/>
        <dbReference type="EC" id="2.7.11.1"/>
    </reaction>
</comment>
<evidence type="ECO:0000256" key="5">
    <source>
        <dbReference type="ARBA" id="ARBA00022777"/>
    </source>
</evidence>
<dbReference type="GO" id="GO:0051726">
    <property type="term" value="P:regulation of cell cycle"/>
    <property type="evidence" value="ECO:0007669"/>
    <property type="project" value="TreeGrafter"/>
</dbReference>
<dbReference type="InterPro" id="IPR000719">
    <property type="entry name" value="Prot_kinase_dom"/>
</dbReference>
<evidence type="ECO:0000256" key="3">
    <source>
        <dbReference type="ARBA" id="ARBA00022679"/>
    </source>
</evidence>